<evidence type="ECO:0000313" key="3">
    <source>
        <dbReference type="Proteomes" id="UP000438476"/>
    </source>
</evidence>
<dbReference type="NCBIfam" id="TIGR02218">
    <property type="entry name" value="phg_TIGR02218"/>
    <property type="match status" value="1"/>
</dbReference>
<dbReference type="Pfam" id="PF09356">
    <property type="entry name" value="Phage_BR0599"/>
    <property type="match status" value="1"/>
</dbReference>
<dbReference type="AlphaFoldDB" id="A0A6I4T5T6"/>
<dbReference type="InterPro" id="IPR011928">
    <property type="entry name" value="Phage_phiJL001_Gp84"/>
</dbReference>
<evidence type="ECO:0000259" key="1">
    <source>
        <dbReference type="Pfam" id="PF09356"/>
    </source>
</evidence>
<proteinExistence type="predicted"/>
<accession>A0A6I4T5T6</accession>
<organism evidence="2 3">
    <name type="scientific">Altericroceibacterium endophyticum</name>
    <dbReference type="NCBI Taxonomy" id="1808508"/>
    <lineage>
        <taxon>Bacteria</taxon>
        <taxon>Pseudomonadati</taxon>
        <taxon>Pseudomonadota</taxon>
        <taxon>Alphaproteobacteria</taxon>
        <taxon>Sphingomonadales</taxon>
        <taxon>Erythrobacteraceae</taxon>
        <taxon>Altericroceibacterium</taxon>
    </lineage>
</organism>
<dbReference type="RefSeq" id="WP_160735889.1">
    <property type="nucleotide sequence ID" value="NZ_WTYT01000002.1"/>
</dbReference>
<gene>
    <name evidence="2" type="ORF">GRI91_07020</name>
</gene>
<dbReference type="Proteomes" id="UP000438476">
    <property type="component" value="Unassembled WGS sequence"/>
</dbReference>
<name>A0A6I4T5T6_9SPHN</name>
<dbReference type="EMBL" id="WTYT01000002">
    <property type="protein sequence ID" value="MXO65501.1"/>
    <property type="molecule type" value="Genomic_DNA"/>
</dbReference>
<reference evidence="2 3" key="1">
    <citation type="submission" date="2019-12" db="EMBL/GenBank/DDBJ databases">
        <title>Genomic-based taxomic classification of the family Erythrobacteraceae.</title>
        <authorList>
            <person name="Xu L."/>
        </authorList>
    </citation>
    <scope>NUCLEOTIDE SEQUENCE [LARGE SCALE GENOMIC DNA]</scope>
    <source>
        <strain evidence="2 3">LMG 29518</strain>
    </source>
</reference>
<dbReference type="InterPro" id="IPR018964">
    <property type="entry name" value="Phage_phiJL001_Gp84_C"/>
</dbReference>
<comment type="caution">
    <text evidence="2">The sequence shown here is derived from an EMBL/GenBank/DDBJ whole genome shotgun (WGS) entry which is preliminary data.</text>
</comment>
<feature type="domain" description="Bacteriophage phiJL001 Gp84 C-terminal" evidence="1">
    <location>
        <begin position="189"/>
        <end position="263"/>
    </location>
</feature>
<dbReference type="Pfam" id="PF09931">
    <property type="entry name" value="Phage_phiJL001_Gp84_N"/>
    <property type="match status" value="1"/>
</dbReference>
<protein>
    <submittedName>
        <fullName evidence="2">DUF2163 domain-containing protein</fullName>
    </submittedName>
</protein>
<keyword evidence="3" id="KW-1185">Reference proteome</keyword>
<dbReference type="OrthoDB" id="1633386at2"/>
<sequence>MSRAFFMQELESVAHFWRLHRRDGVTLGFTSHDRDLYFDGVTHRAAPGMIPSAIRRSAALDGDSADMRGTISHDSISAQDLAEGRFDGATLIMGLVDWESLDRAVLYRGAMGEIAQENGQFSVSMLSAKQALTGGDVPHTSPLCRARFCGPGCSLSATRFTHEAEVASHDHDRSAVHLVQALEPSLLVGGALRWIDGPQAGLSANITAVDGTALLLDRALYPESTTGLRVLLREGCDHRAITCAERFANLVNFQGEPFLPGNDYLLRGPAAL</sequence>
<evidence type="ECO:0000313" key="2">
    <source>
        <dbReference type="EMBL" id="MXO65501.1"/>
    </source>
</evidence>